<protein>
    <submittedName>
        <fullName evidence="8">Uncharacterized protein</fullName>
    </submittedName>
</protein>
<evidence type="ECO:0000256" key="7">
    <source>
        <dbReference type="SAM" id="Phobius"/>
    </source>
</evidence>
<feature type="transmembrane region" description="Helical" evidence="7">
    <location>
        <begin position="148"/>
        <end position="169"/>
    </location>
</feature>
<evidence type="ECO:0000256" key="6">
    <source>
        <dbReference type="SAM" id="MobiDB-lite"/>
    </source>
</evidence>
<dbReference type="GO" id="GO:0072598">
    <property type="term" value="P:protein localization to chloroplast"/>
    <property type="evidence" value="ECO:0007669"/>
    <property type="project" value="TreeGrafter"/>
</dbReference>
<sequence length="355" mass="36758">MAAHTSLEDSLALVLSPTQLGAQLWEGAHSASGLPWWAAIPAATLAVRGALLPLSLKAYAASANVTLLHRAVTASRSVAEAVAEADEQRRGERERKEDAAEGDKAEAQSSSGRGGGNGSAVAVGALGRVDLVRRVAAHMRAQHSVPSFAWYLANAAVQVPLAVSLTLALRRMCDSLWPGLTGEGLLYFTDLTAPPVYLQTLSTPFGTAGAILPLGLVLLYVSAMDRSAGGRSPGINIALKLLSLPLYCAALLQPHAVLLYWGSTAACQMGLYAAADRMPALRRAAGVPEGLLAPPAETDDASAADTAVPLEALLLSLAESYAKSGNKVAAAACLEALLTKQPGNTQAEERLRALS</sequence>
<evidence type="ECO:0000256" key="1">
    <source>
        <dbReference type="ARBA" id="ARBA00004141"/>
    </source>
</evidence>
<feature type="region of interest" description="Disordered" evidence="6">
    <location>
        <begin position="82"/>
        <end position="118"/>
    </location>
</feature>
<comment type="similarity">
    <text evidence="2">Belongs to the OXA1/ALB3/YidC (TC 2.A.9.2) family.</text>
</comment>
<evidence type="ECO:0000256" key="5">
    <source>
        <dbReference type="ARBA" id="ARBA00023136"/>
    </source>
</evidence>
<dbReference type="STRING" id="33097.A0A150H4N1"/>
<dbReference type="PANTHER" id="PTHR12428">
    <property type="entry name" value="OXA1"/>
    <property type="match status" value="1"/>
</dbReference>
<keyword evidence="4 7" id="KW-1133">Transmembrane helix</keyword>
<dbReference type="GO" id="GO:0010027">
    <property type="term" value="P:thylakoid membrane organization"/>
    <property type="evidence" value="ECO:0007669"/>
    <property type="project" value="TreeGrafter"/>
</dbReference>
<feature type="transmembrane region" description="Helical" evidence="7">
    <location>
        <begin position="196"/>
        <end position="221"/>
    </location>
</feature>
<dbReference type="AlphaFoldDB" id="A0A150H4N1"/>
<dbReference type="PANTHER" id="PTHR12428:SF14">
    <property type="entry name" value="ALBINO3-LIKE PROTEIN 1, CHLOROPLASTIC"/>
    <property type="match status" value="1"/>
</dbReference>
<dbReference type="GO" id="GO:0009535">
    <property type="term" value="C:chloroplast thylakoid membrane"/>
    <property type="evidence" value="ECO:0007669"/>
    <property type="project" value="TreeGrafter"/>
</dbReference>
<evidence type="ECO:0000256" key="2">
    <source>
        <dbReference type="ARBA" id="ARBA00010583"/>
    </source>
</evidence>
<proteinExistence type="inferred from homology"/>
<dbReference type="OrthoDB" id="2148490at2759"/>
<evidence type="ECO:0000256" key="3">
    <source>
        <dbReference type="ARBA" id="ARBA00022692"/>
    </source>
</evidence>
<comment type="subcellular location">
    <subcellularLocation>
        <location evidence="1">Membrane</location>
        <topology evidence="1">Multi-pass membrane protein</topology>
    </subcellularLocation>
</comment>
<accession>A0A150H4N1</accession>
<gene>
    <name evidence="8" type="ORF">GPECTOR_1g915</name>
</gene>
<dbReference type="InterPro" id="IPR001708">
    <property type="entry name" value="YidC/ALB3/OXA1/COX18"/>
</dbReference>
<dbReference type="GO" id="GO:0051205">
    <property type="term" value="P:protein insertion into membrane"/>
    <property type="evidence" value="ECO:0007669"/>
    <property type="project" value="TreeGrafter"/>
</dbReference>
<dbReference type="EMBL" id="LSYV01000002">
    <property type="protein sequence ID" value="KXZ57013.1"/>
    <property type="molecule type" value="Genomic_DNA"/>
</dbReference>
<evidence type="ECO:0000313" key="8">
    <source>
        <dbReference type="EMBL" id="KXZ57013.1"/>
    </source>
</evidence>
<keyword evidence="3 7" id="KW-0812">Transmembrane</keyword>
<organism evidence="8 9">
    <name type="scientific">Gonium pectorale</name>
    <name type="common">Green alga</name>
    <dbReference type="NCBI Taxonomy" id="33097"/>
    <lineage>
        <taxon>Eukaryota</taxon>
        <taxon>Viridiplantae</taxon>
        <taxon>Chlorophyta</taxon>
        <taxon>core chlorophytes</taxon>
        <taxon>Chlorophyceae</taxon>
        <taxon>CS clade</taxon>
        <taxon>Chlamydomonadales</taxon>
        <taxon>Volvocaceae</taxon>
        <taxon>Gonium</taxon>
    </lineage>
</organism>
<dbReference type="Proteomes" id="UP000075714">
    <property type="component" value="Unassembled WGS sequence"/>
</dbReference>
<evidence type="ECO:0000256" key="4">
    <source>
        <dbReference type="ARBA" id="ARBA00022989"/>
    </source>
</evidence>
<comment type="caution">
    <text evidence="8">The sequence shown here is derived from an EMBL/GenBank/DDBJ whole genome shotgun (WGS) entry which is preliminary data.</text>
</comment>
<dbReference type="GO" id="GO:0032977">
    <property type="term" value="F:membrane insertase activity"/>
    <property type="evidence" value="ECO:0007669"/>
    <property type="project" value="InterPro"/>
</dbReference>
<feature type="compositionally biased region" description="Basic and acidic residues" evidence="6">
    <location>
        <begin position="86"/>
        <end position="106"/>
    </location>
</feature>
<name>A0A150H4N1_GONPE</name>
<reference evidence="9" key="1">
    <citation type="journal article" date="2016" name="Nat. Commun.">
        <title>The Gonium pectorale genome demonstrates co-option of cell cycle regulation during the evolution of multicellularity.</title>
        <authorList>
            <person name="Hanschen E.R."/>
            <person name="Marriage T.N."/>
            <person name="Ferris P.J."/>
            <person name="Hamaji T."/>
            <person name="Toyoda A."/>
            <person name="Fujiyama A."/>
            <person name="Neme R."/>
            <person name="Noguchi H."/>
            <person name="Minakuchi Y."/>
            <person name="Suzuki M."/>
            <person name="Kawai-Toyooka H."/>
            <person name="Smith D.R."/>
            <person name="Sparks H."/>
            <person name="Anderson J."/>
            <person name="Bakaric R."/>
            <person name="Luria V."/>
            <person name="Karger A."/>
            <person name="Kirschner M.W."/>
            <person name="Durand P.M."/>
            <person name="Michod R.E."/>
            <person name="Nozaki H."/>
            <person name="Olson B.J."/>
        </authorList>
    </citation>
    <scope>NUCLEOTIDE SEQUENCE [LARGE SCALE GENOMIC DNA]</scope>
    <source>
        <strain evidence="9">NIES-2863</strain>
    </source>
</reference>
<keyword evidence="9" id="KW-1185">Reference proteome</keyword>
<evidence type="ECO:0000313" key="9">
    <source>
        <dbReference type="Proteomes" id="UP000075714"/>
    </source>
</evidence>
<keyword evidence="5 7" id="KW-0472">Membrane</keyword>